<dbReference type="OrthoDB" id="214394at2157"/>
<dbReference type="Proteomes" id="UP000050535">
    <property type="component" value="Unassembled WGS sequence"/>
</dbReference>
<feature type="compositionally biased region" description="Low complexity" evidence="1">
    <location>
        <begin position="659"/>
        <end position="677"/>
    </location>
</feature>
<feature type="compositionally biased region" description="Basic residues" evidence="1">
    <location>
        <begin position="693"/>
        <end position="704"/>
    </location>
</feature>
<gene>
    <name evidence="2" type="ORF">SY89_00111</name>
</gene>
<evidence type="ECO:0000313" key="3">
    <source>
        <dbReference type="Proteomes" id="UP000050535"/>
    </source>
</evidence>
<comment type="caution">
    <text evidence="2">The sequence shown here is derived from an EMBL/GenBank/DDBJ whole genome shotgun (WGS) entry which is preliminary data.</text>
</comment>
<evidence type="ECO:0000256" key="1">
    <source>
        <dbReference type="SAM" id="MobiDB-lite"/>
    </source>
</evidence>
<dbReference type="SUPFAM" id="SSF52540">
    <property type="entry name" value="P-loop containing nucleoside triphosphate hydrolases"/>
    <property type="match status" value="1"/>
</dbReference>
<dbReference type="STRING" id="699431.SY89_00111"/>
<feature type="region of interest" description="Disordered" evidence="1">
    <location>
        <begin position="1"/>
        <end position="24"/>
    </location>
</feature>
<accession>A0A0P7HRW4</accession>
<dbReference type="AlphaFoldDB" id="A0A0P7HRW4"/>
<sequence>MVPDEFTTERSYLRIQPSDDPLRAEQVPQAITQLHRTTGGDGDDPPTYEWLFAATGTADSTGDRHIEWYVGCDGPLNPVKRTLRQTLPDSVDLVETDTTYREAVDEPPISDPDDDPGEPDWDVAAVEWEGVGDRPDDWQCPLPSLPAFAVDDTPQTDGAAAGNWPLAGLLDALATSDAPALVQLLVTPRPNWHATKQDRIIDLELNSDLRRNALLQSLLGSSSSADTDTATNAADDATTDASIAPANRRRIAALETVNARRSFTVNARAIALDSDAAKATQTTESVATGFEAIRGDDYRITPTQYAYGADAARDQFTALCQRRTHQSPTRYAHLVPGTTNASPAIVADPGAVAAFCVVNGPALGPAASRALEPTPTDRTGIELPPRTVLDRYLDQPGMTVGHPKTADRESLDATLSLPPSIQALHTALFGATGAGKTAVGQTMHLTNHAATEGATIYIDAKGDDAPAEYARTHFARYGDLDDVYYFDCTEYLPALPFLTIEPLLDAGLDREWAVNTVAEHYIDLLAAAMGPEQFYSAEAAVEVIQQLVRALFDPVHGADSISQQELLAAAAQFHETGNPPPVSDGALHQKLASTAANDPTTFDSIMSAVTRRIGIATNDTRLAPLFEAQHGTATFDLRAALDEDCVIVFDLRGTATARGRYWGSRSSPSSGAPSSGGRRSGRRPSIRSSTATSRRRRSWRRRASSTRCSPRGGRSISHLRSRCSSPNSSGSPTSACTRSCSTMSAPSSRAPSASIAGWPSAWRRVTPTRTRSRTAFATSSAGSGSSAPRPRSPTASPARSR</sequence>
<organism evidence="2 3">
    <name type="scientific">Halolamina pelagica</name>
    <dbReference type="NCBI Taxonomy" id="699431"/>
    <lineage>
        <taxon>Archaea</taxon>
        <taxon>Methanobacteriati</taxon>
        <taxon>Methanobacteriota</taxon>
        <taxon>Stenosarchaea group</taxon>
        <taxon>Halobacteria</taxon>
        <taxon>Halobacteriales</taxon>
        <taxon>Haloferacaceae</taxon>
    </lineage>
</organism>
<feature type="compositionally biased region" description="Low complexity" evidence="1">
    <location>
        <begin position="722"/>
        <end position="734"/>
    </location>
</feature>
<name>A0A0P7HRW4_9EURY</name>
<protein>
    <submittedName>
        <fullName evidence="2">Uncharacterized protein</fullName>
    </submittedName>
</protein>
<dbReference type="InterPro" id="IPR027417">
    <property type="entry name" value="P-loop_NTPase"/>
</dbReference>
<proteinExistence type="predicted"/>
<feature type="compositionally biased region" description="Low complexity" evidence="1">
    <location>
        <begin position="744"/>
        <end position="756"/>
    </location>
</feature>
<keyword evidence="3" id="KW-1185">Reference proteome</keyword>
<reference evidence="3" key="1">
    <citation type="submission" date="2013-11" db="EMBL/GenBank/DDBJ databases">
        <authorList>
            <person name="Hoang H.T."/>
            <person name="Killian M.L."/>
            <person name="Madson D.M."/>
            <person name="Arruda P.H.E."/>
            <person name="Sun D."/>
            <person name="Schwartz K.J."/>
            <person name="Yoon K."/>
        </authorList>
    </citation>
    <scope>NUCLEOTIDE SEQUENCE [LARGE SCALE GENOMIC DNA]</scope>
    <source>
        <strain evidence="3">CDK2</strain>
    </source>
</reference>
<feature type="compositionally biased region" description="Low complexity" evidence="1">
    <location>
        <begin position="763"/>
        <end position="801"/>
    </location>
</feature>
<dbReference type="EMBL" id="LGUC01000001">
    <property type="protein sequence ID" value="KPN29398.1"/>
    <property type="molecule type" value="Genomic_DNA"/>
</dbReference>
<evidence type="ECO:0000313" key="2">
    <source>
        <dbReference type="EMBL" id="KPN29398.1"/>
    </source>
</evidence>
<feature type="region of interest" description="Disordered" evidence="1">
    <location>
        <begin position="659"/>
        <end position="801"/>
    </location>
</feature>
<dbReference type="RefSeq" id="WP_054582701.1">
    <property type="nucleotide sequence ID" value="NZ_LGUC01000001.1"/>
</dbReference>